<gene>
    <name evidence="6" type="ORF">DVK85_02940</name>
</gene>
<dbReference type="AlphaFoldDB" id="A0A345H9H8"/>
<evidence type="ECO:0000259" key="5">
    <source>
        <dbReference type="Pfam" id="PF24595"/>
    </source>
</evidence>
<dbReference type="RefSeq" id="WP_114676999.1">
    <property type="nucleotide sequence ID" value="NZ_CP031188.1"/>
</dbReference>
<feature type="chain" id="PRO_5016973348" evidence="2">
    <location>
        <begin position="19"/>
        <end position="771"/>
    </location>
</feature>
<dbReference type="OrthoDB" id="1110367at2"/>
<dbReference type="Pfam" id="PF24595">
    <property type="entry name" value="DUF7619"/>
    <property type="match status" value="1"/>
</dbReference>
<dbReference type="KEGG" id="fat:DVK85_02940"/>
<evidence type="ECO:0000259" key="4">
    <source>
        <dbReference type="Pfam" id="PF18962"/>
    </source>
</evidence>
<evidence type="ECO:0000256" key="1">
    <source>
        <dbReference type="ARBA" id="ARBA00022729"/>
    </source>
</evidence>
<dbReference type="Proteomes" id="UP000253951">
    <property type="component" value="Chromosome"/>
</dbReference>
<dbReference type="Gene3D" id="3.80.10.10">
    <property type="entry name" value="Ribonuclease Inhibitor"/>
    <property type="match status" value="1"/>
</dbReference>
<dbReference type="InterPro" id="IPR001434">
    <property type="entry name" value="OmcB-like_DUF11"/>
</dbReference>
<dbReference type="InterPro" id="IPR026444">
    <property type="entry name" value="Secre_tail"/>
</dbReference>
<feature type="signal peptide" evidence="2">
    <location>
        <begin position="1"/>
        <end position="18"/>
    </location>
</feature>
<evidence type="ECO:0000259" key="3">
    <source>
        <dbReference type="Pfam" id="PF01345"/>
    </source>
</evidence>
<feature type="domain" description="DUF11" evidence="3">
    <location>
        <begin position="435"/>
        <end position="545"/>
    </location>
</feature>
<keyword evidence="7" id="KW-1185">Reference proteome</keyword>
<feature type="domain" description="Secretion system C-terminal sorting" evidence="4">
    <location>
        <begin position="701"/>
        <end position="769"/>
    </location>
</feature>
<evidence type="ECO:0000313" key="7">
    <source>
        <dbReference type="Proteomes" id="UP000253951"/>
    </source>
</evidence>
<proteinExistence type="predicted"/>
<protein>
    <submittedName>
        <fullName evidence="6">T9SS C-terminal target domain-containing protein</fullName>
    </submittedName>
</protein>
<accession>A0A345H9H8</accession>
<keyword evidence="1 2" id="KW-0732">Signal</keyword>
<reference evidence="6 7" key="1">
    <citation type="submission" date="2018-07" db="EMBL/GenBank/DDBJ databases">
        <title>Complete genome sequence of Flavobacterium arcticum type strain SM1502T.</title>
        <authorList>
            <person name="Li Y."/>
            <person name="Li D.-D."/>
        </authorList>
    </citation>
    <scope>NUCLEOTIDE SEQUENCE [LARGE SCALE GENOMIC DNA]</scope>
    <source>
        <strain evidence="6 7">SM1502</strain>
    </source>
</reference>
<dbReference type="SUPFAM" id="SSF52047">
    <property type="entry name" value="RNI-like"/>
    <property type="match status" value="1"/>
</dbReference>
<dbReference type="NCBIfam" id="TIGR04183">
    <property type="entry name" value="Por_Secre_tail"/>
    <property type="match status" value="1"/>
</dbReference>
<name>A0A345H9H8_9FLAO</name>
<evidence type="ECO:0000256" key="2">
    <source>
        <dbReference type="SAM" id="SignalP"/>
    </source>
</evidence>
<feature type="domain" description="DUF7619" evidence="5">
    <location>
        <begin position="556"/>
        <end position="684"/>
    </location>
</feature>
<sequence>MKKQLLFLLLLITTAASAQIVNVPDVAFKEALLSNYTDAKDLNGNIISLDANNDGEIQLSEALNVGEITIDLFSFFVFSLEGIGSFSNLTKLSITEADQLLDLDLTALTQLTQLSISDSNEFDSINLNGLSNLENINFNGLTGGGDSMLVLNVSGVNNLTHVNFTDVVFDMDFSQLPSLESLILNNTSVYFDLSANNNLSYVSITNPQYVDYFLLGNKPLLTYLNLNFNGGIGIVNDIDLSGCTALDDLFLRFDEAVAIIPIPFRTLNLKNGISNYDSFTVMLNNGNLQPIYVCIDEGNETLFSETVLNDPNVLISSYCNFTPGGDYNTITGNFTFDADNDGCDINDNLINHTRVDITTENDEEFAVFSNNIGEYNFYWGAGTFTLSPSIENNDWFTITPSSATVTFEDDNNNIETQSFCVTPNGEHPDVEVVIVPTEPAQPGFNASYKITYRNKGNQTLSGNVLLTYDETVLDYVSSTSGVGAATNTFGWSYSDLQPFETRNINLTLNVNAPTDTPAVNIDDLLMFTANITSATGDENPDDNTFTLAQTVVGSFDPNDITCLEGEAVHVSKIGDYLHYNINFENTGTAPATFIVVKNEINEEQFDVSTLQLIDASHNVETRITGNKVEFYFGNINLAANGGKGNVLYKIKTLNTLQEDDIVMQEANIYFDYNFPIETNEANTTFAVLSNDVLTKDDSVKLYPNPTTDNVTIAANSAITSVQLYDVQGRLLHSRVGNETSIRLDVSAQPSGLYFVKITTDNGSKVEKLVKE</sequence>
<dbReference type="EMBL" id="CP031188">
    <property type="protein sequence ID" value="AXG73238.1"/>
    <property type="molecule type" value="Genomic_DNA"/>
</dbReference>
<dbReference type="InterPro" id="IPR032675">
    <property type="entry name" value="LRR_dom_sf"/>
</dbReference>
<dbReference type="Pfam" id="PF01345">
    <property type="entry name" value="DUF11"/>
    <property type="match status" value="1"/>
</dbReference>
<dbReference type="Pfam" id="PF18962">
    <property type="entry name" value="Por_Secre_tail"/>
    <property type="match status" value="1"/>
</dbReference>
<dbReference type="InterPro" id="IPR055353">
    <property type="entry name" value="DUF7619"/>
</dbReference>
<evidence type="ECO:0000313" key="6">
    <source>
        <dbReference type="EMBL" id="AXG73238.1"/>
    </source>
</evidence>
<organism evidence="6 7">
    <name type="scientific">Flavobacterium arcticum</name>
    <dbReference type="NCBI Taxonomy" id="1784713"/>
    <lineage>
        <taxon>Bacteria</taxon>
        <taxon>Pseudomonadati</taxon>
        <taxon>Bacteroidota</taxon>
        <taxon>Flavobacteriia</taxon>
        <taxon>Flavobacteriales</taxon>
        <taxon>Flavobacteriaceae</taxon>
        <taxon>Flavobacterium</taxon>
    </lineage>
</organism>